<dbReference type="AlphaFoldDB" id="A0AA41WH91"/>
<dbReference type="EMBL" id="JAMSLR010000015">
    <property type="protein sequence ID" value="MCM8750415.1"/>
    <property type="molecule type" value="Genomic_DNA"/>
</dbReference>
<evidence type="ECO:0000313" key="3">
    <source>
        <dbReference type="EMBL" id="MCM8750415.1"/>
    </source>
</evidence>
<dbReference type="SUPFAM" id="SSF48208">
    <property type="entry name" value="Six-hairpin glycosidases"/>
    <property type="match status" value="1"/>
</dbReference>
<dbReference type="Proteomes" id="UP001165306">
    <property type="component" value="Unassembled WGS sequence"/>
</dbReference>
<evidence type="ECO:0000259" key="2">
    <source>
        <dbReference type="Pfam" id="PF22422"/>
    </source>
</evidence>
<organism evidence="3 4">
    <name type="scientific">Thermalbibacter longus</name>
    <dbReference type="NCBI Taxonomy" id="2951981"/>
    <lineage>
        <taxon>Bacteria</taxon>
        <taxon>Pseudomonadati</taxon>
        <taxon>Thermomicrobiota</taxon>
        <taxon>Thermomicrobia</taxon>
        <taxon>Thermomicrobiales</taxon>
        <taxon>Thermomicrobiaceae</taxon>
        <taxon>Thermalbibacter</taxon>
    </lineage>
</organism>
<dbReference type="GO" id="GO:0005975">
    <property type="term" value="P:carbohydrate metabolic process"/>
    <property type="evidence" value="ECO:0007669"/>
    <property type="project" value="InterPro"/>
</dbReference>
<dbReference type="InterPro" id="IPR008928">
    <property type="entry name" value="6-hairpin_glycosidase_sf"/>
</dbReference>
<dbReference type="InterPro" id="IPR012341">
    <property type="entry name" value="6hp_glycosidase-like_sf"/>
</dbReference>
<gene>
    <name evidence="3" type="ORF">NET02_14790</name>
</gene>
<dbReference type="InterPro" id="IPR032856">
    <property type="entry name" value="GDE_N_bis"/>
</dbReference>
<sequence>MGLVREARILKHGELFVVSDERGDLRRQLPGAGVYYRDTRYLSEYWLLLNGEEPELFDSSAERIASGIFEFGNALFRSEDGHHVLAHTISLRRCRSIDQWLEEELQLHNYNPFPVTVELALVLAADFLDVFEVRGFPRERPRGRMLLPRHRGRELTLAYRAPDDLLLETEIRFSRPPDELTIEPGTGDLAELVIPRMLLPGQDQLVRARGAARPPRVFAVFRLRLLAQSSEHITMRLAPRQLFQRREAARIPDVSIIGEAPQVEEIQFARVRTDHEVLNLVLDRSLRDLQALLTPFPGGRLIAAGIPWFVAPFGRDSLITALQMMMFSPELARDTLRFLAQYQGKKDDDWTEEEPGKILHELRFGEMARLGESPHTPYYGTVDATPLFVVTFSELMAWFGSPHLFEEFLPAVEAAVGWIERYGDRDRDGFVDYGQRSRRGLVHQNWKDSHNSLQFPDQSPITAPIAPVEVQGYVYQAKLALADLLQRYGDEAQRMQAVRLRNEARQLQERFERRFWIESEGFYGQAIDGSGRLVPAISSNPGHCLFSGIVRPERAPLVVRRLLAPDLYSGWGIRTLSSAMPHYNPMSYHNGSVWPHDNSLIIAGMRRYGFDREVCQLVTDLLGVAAAFPYYRLPELFCGFGRDESACMIPISYPVSCSPQAWAAGTMPFLLQVLLGPEPRAADRRLILRPVFPEWLNEVTIEGLSFAGRTLSLRVRRHQERYVLDYQADPDITVALGSAVPVGRA</sequence>
<accession>A0AA41WH91</accession>
<proteinExistence type="predicted"/>
<reference evidence="3" key="1">
    <citation type="submission" date="2022-06" db="EMBL/GenBank/DDBJ databases">
        <title>CFH 74404 Thermomicrobiaceae sp.</title>
        <authorList>
            <person name="Ming H."/>
            <person name="Li W.-J."/>
            <person name="Zhao Z."/>
        </authorList>
    </citation>
    <scope>NUCLEOTIDE SEQUENCE</scope>
    <source>
        <strain evidence="3">CFH 74404</strain>
    </source>
</reference>
<evidence type="ECO:0000313" key="4">
    <source>
        <dbReference type="Proteomes" id="UP001165306"/>
    </source>
</evidence>
<feature type="domain" description="Putative glycogen debranching enzyme N-terminal" evidence="1">
    <location>
        <begin position="10"/>
        <end position="180"/>
    </location>
</feature>
<dbReference type="Pfam" id="PF14742">
    <property type="entry name" value="GDE_N_bis"/>
    <property type="match status" value="1"/>
</dbReference>
<dbReference type="Pfam" id="PF22422">
    <property type="entry name" value="MGH1-like_GH"/>
    <property type="match status" value="1"/>
</dbReference>
<feature type="domain" description="Mannosylglycerate hydrolase MGH1-like glycoside hydrolase" evidence="2">
    <location>
        <begin position="316"/>
        <end position="620"/>
    </location>
</feature>
<dbReference type="InterPro" id="IPR054491">
    <property type="entry name" value="MGH1-like_GH"/>
</dbReference>
<keyword evidence="4" id="KW-1185">Reference proteome</keyword>
<comment type="caution">
    <text evidence="3">The sequence shown here is derived from an EMBL/GenBank/DDBJ whole genome shotgun (WGS) entry which is preliminary data.</text>
</comment>
<name>A0AA41WH91_9BACT</name>
<dbReference type="RefSeq" id="WP_284058203.1">
    <property type="nucleotide sequence ID" value="NZ_JAMSLR010000015.1"/>
</dbReference>
<dbReference type="Gene3D" id="1.50.10.10">
    <property type="match status" value="1"/>
</dbReference>
<evidence type="ECO:0000259" key="1">
    <source>
        <dbReference type="Pfam" id="PF14742"/>
    </source>
</evidence>
<protein>
    <submittedName>
        <fullName evidence="3">Amylo-alpha-1,6-glucosidase</fullName>
    </submittedName>
</protein>